<accession>A0A562U5P5</accession>
<dbReference type="InterPro" id="IPR000192">
    <property type="entry name" value="Aminotrans_V_dom"/>
</dbReference>
<sequence>MQIKSITDQEVQQYRAETRGTTQRIHFNNAGSSLPPDVVVDTVVNYLKEEAIYGGYETEAKYKEQLNNTYSLIARLINADKDEIALVENASSAWGIAFNGIEFKPGDEVIISEMEYVTNIIGFLNAEKTRGIKTRIVYNDEQGNFDLKTLVEAISAKTKLIAVTHIASTTGGVMPVVEIGKIARKHNILYLVDACQSVGQVPVDVKEIDCDMLSVTGRKYLRAPRGTGFLYVRKHILDKIKLSFIDGFAVKSVSQDEFKLKDDARRFELYEKNRAITLGLGKAVEYALNIGVDRIWHRVQQLAILMRRHLNNIDGVTVHDIGDQQCGIVTFSVSGFEAVAIKNKLAEKQINVSVGLAQSTLIYMDKYHLTSVVRASVHYYNTEEEILLMCNELTLLLKTVASEVYPK</sequence>
<dbReference type="PANTHER" id="PTHR43586">
    <property type="entry name" value="CYSTEINE DESULFURASE"/>
    <property type="match status" value="1"/>
</dbReference>
<evidence type="ECO:0000256" key="1">
    <source>
        <dbReference type="ARBA" id="ARBA00001933"/>
    </source>
</evidence>
<feature type="domain" description="Aminotransferase class V" evidence="5">
    <location>
        <begin position="26"/>
        <end position="386"/>
    </location>
</feature>
<evidence type="ECO:0000256" key="4">
    <source>
        <dbReference type="RuleBase" id="RU004504"/>
    </source>
</evidence>
<dbReference type="RefSeq" id="WP_144912026.1">
    <property type="nucleotide sequence ID" value="NZ_VLLI01000005.1"/>
</dbReference>
<comment type="cofactor">
    <cofactor evidence="1 4">
        <name>pyridoxal 5'-phosphate</name>
        <dbReference type="ChEBI" id="CHEBI:597326"/>
    </cofactor>
</comment>
<dbReference type="InterPro" id="IPR020578">
    <property type="entry name" value="Aminotrans_V_PyrdxlP_BS"/>
</dbReference>
<dbReference type="EMBL" id="VLLI01000005">
    <property type="protein sequence ID" value="TWJ00695.1"/>
    <property type="molecule type" value="Genomic_DNA"/>
</dbReference>
<proteinExistence type="inferred from homology"/>
<reference evidence="6 7" key="1">
    <citation type="submission" date="2019-07" db="EMBL/GenBank/DDBJ databases">
        <title>Genomic Encyclopedia of Archaeal and Bacterial Type Strains, Phase II (KMG-II): from individual species to whole genera.</title>
        <authorList>
            <person name="Goeker M."/>
        </authorList>
    </citation>
    <scope>NUCLEOTIDE SEQUENCE [LARGE SCALE GENOMIC DNA]</scope>
    <source>
        <strain evidence="6 7">ATCC BAA-1854</strain>
    </source>
</reference>
<name>A0A562U5P5_9SPHI</name>
<evidence type="ECO:0000313" key="7">
    <source>
        <dbReference type="Proteomes" id="UP000317010"/>
    </source>
</evidence>
<dbReference type="AlphaFoldDB" id="A0A562U5P5"/>
<dbReference type="Proteomes" id="UP000317010">
    <property type="component" value="Unassembled WGS sequence"/>
</dbReference>
<dbReference type="Gene3D" id="3.90.1150.10">
    <property type="entry name" value="Aspartate Aminotransferase, domain 1"/>
    <property type="match status" value="1"/>
</dbReference>
<keyword evidence="7" id="KW-1185">Reference proteome</keyword>
<dbReference type="Gene3D" id="3.40.640.10">
    <property type="entry name" value="Type I PLP-dependent aspartate aminotransferase-like (Major domain)"/>
    <property type="match status" value="1"/>
</dbReference>
<dbReference type="InterPro" id="IPR015424">
    <property type="entry name" value="PyrdxlP-dep_Trfase"/>
</dbReference>
<dbReference type="InterPro" id="IPR015421">
    <property type="entry name" value="PyrdxlP-dep_Trfase_major"/>
</dbReference>
<dbReference type="PROSITE" id="PS00595">
    <property type="entry name" value="AA_TRANSFER_CLASS_5"/>
    <property type="match status" value="1"/>
</dbReference>
<evidence type="ECO:0000256" key="2">
    <source>
        <dbReference type="ARBA" id="ARBA00022898"/>
    </source>
</evidence>
<dbReference type="Pfam" id="PF00266">
    <property type="entry name" value="Aminotran_5"/>
    <property type="match status" value="1"/>
</dbReference>
<evidence type="ECO:0000313" key="6">
    <source>
        <dbReference type="EMBL" id="TWJ00695.1"/>
    </source>
</evidence>
<dbReference type="SUPFAM" id="SSF53383">
    <property type="entry name" value="PLP-dependent transferases"/>
    <property type="match status" value="1"/>
</dbReference>
<keyword evidence="2" id="KW-0663">Pyridoxal phosphate</keyword>
<evidence type="ECO:0000256" key="3">
    <source>
        <dbReference type="RuleBase" id="RU004075"/>
    </source>
</evidence>
<gene>
    <name evidence="6" type="ORF">JN11_01951</name>
</gene>
<dbReference type="GO" id="GO:0016829">
    <property type="term" value="F:lyase activity"/>
    <property type="evidence" value="ECO:0007669"/>
    <property type="project" value="UniProtKB-KW"/>
</dbReference>
<comment type="similarity">
    <text evidence="3">Belongs to the class-V pyridoxal-phosphate-dependent aminotransferase family.</text>
</comment>
<dbReference type="PANTHER" id="PTHR43586:SF24">
    <property type="entry name" value="BLR4730 PROTEIN"/>
    <property type="match status" value="1"/>
</dbReference>
<keyword evidence="6" id="KW-0456">Lyase</keyword>
<dbReference type="InterPro" id="IPR015422">
    <property type="entry name" value="PyrdxlP-dep_Trfase_small"/>
</dbReference>
<dbReference type="OrthoDB" id="513408at2"/>
<evidence type="ECO:0000259" key="5">
    <source>
        <dbReference type="Pfam" id="PF00266"/>
    </source>
</evidence>
<organism evidence="6 7">
    <name type="scientific">Mucilaginibacter frigoritolerans</name>
    <dbReference type="NCBI Taxonomy" id="652788"/>
    <lineage>
        <taxon>Bacteria</taxon>
        <taxon>Pseudomonadati</taxon>
        <taxon>Bacteroidota</taxon>
        <taxon>Sphingobacteriia</taxon>
        <taxon>Sphingobacteriales</taxon>
        <taxon>Sphingobacteriaceae</taxon>
        <taxon>Mucilaginibacter</taxon>
    </lineage>
</organism>
<protein>
    <submittedName>
        <fullName evidence="6">Selenocysteine lyase/cysteine desulfurase</fullName>
    </submittedName>
</protein>
<comment type="caution">
    <text evidence="6">The sequence shown here is derived from an EMBL/GenBank/DDBJ whole genome shotgun (WGS) entry which is preliminary data.</text>
</comment>